<dbReference type="SUPFAM" id="SSF56112">
    <property type="entry name" value="Protein kinase-like (PK-like)"/>
    <property type="match status" value="1"/>
</dbReference>
<dbReference type="GO" id="GO:0004672">
    <property type="term" value="F:protein kinase activity"/>
    <property type="evidence" value="ECO:0007669"/>
    <property type="project" value="InterPro"/>
</dbReference>
<dbReference type="AlphaFoldDB" id="A0A2J6TGN6"/>
<dbReference type="OrthoDB" id="4062651at2759"/>
<reference evidence="2 3" key="1">
    <citation type="submission" date="2016-04" db="EMBL/GenBank/DDBJ databases">
        <title>A degradative enzymes factory behind the ericoid mycorrhizal symbiosis.</title>
        <authorList>
            <consortium name="DOE Joint Genome Institute"/>
            <person name="Martino E."/>
            <person name="Morin E."/>
            <person name="Grelet G."/>
            <person name="Kuo A."/>
            <person name="Kohler A."/>
            <person name="Daghino S."/>
            <person name="Barry K."/>
            <person name="Choi C."/>
            <person name="Cichocki N."/>
            <person name="Clum A."/>
            <person name="Copeland A."/>
            <person name="Hainaut M."/>
            <person name="Haridas S."/>
            <person name="Labutti K."/>
            <person name="Lindquist E."/>
            <person name="Lipzen A."/>
            <person name="Khouja H.-R."/>
            <person name="Murat C."/>
            <person name="Ohm R."/>
            <person name="Olson A."/>
            <person name="Spatafora J."/>
            <person name="Veneault-Fourrey C."/>
            <person name="Henrissat B."/>
            <person name="Grigoriev I."/>
            <person name="Martin F."/>
            <person name="Perotto S."/>
        </authorList>
    </citation>
    <scope>NUCLEOTIDE SEQUENCE [LARGE SCALE GENOMIC DNA]</scope>
    <source>
        <strain evidence="2 3">E</strain>
    </source>
</reference>
<dbReference type="GeneID" id="36581272"/>
<name>A0A2J6TGN6_9HELO</name>
<evidence type="ECO:0000313" key="3">
    <source>
        <dbReference type="Proteomes" id="UP000235371"/>
    </source>
</evidence>
<dbReference type="InterPro" id="IPR011009">
    <property type="entry name" value="Kinase-like_dom_sf"/>
</dbReference>
<evidence type="ECO:0000259" key="1">
    <source>
        <dbReference type="PROSITE" id="PS50011"/>
    </source>
</evidence>
<accession>A0A2J6TGN6</accession>
<dbReference type="PROSITE" id="PS50011">
    <property type="entry name" value="PROTEIN_KINASE_DOM"/>
    <property type="match status" value="1"/>
</dbReference>
<dbReference type="Proteomes" id="UP000235371">
    <property type="component" value="Unassembled WGS sequence"/>
</dbReference>
<organism evidence="2 3">
    <name type="scientific">Hyaloscypha bicolor E</name>
    <dbReference type="NCBI Taxonomy" id="1095630"/>
    <lineage>
        <taxon>Eukaryota</taxon>
        <taxon>Fungi</taxon>
        <taxon>Dikarya</taxon>
        <taxon>Ascomycota</taxon>
        <taxon>Pezizomycotina</taxon>
        <taxon>Leotiomycetes</taxon>
        <taxon>Helotiales</taxon>
        <taxon>Hyaloscyphaceae</taxon>
        <taxon>Hyaloscypha</taxon>
        <taxon>Hyaloscypha bicolor</taxon>
    </lineage>
</organism>
<dbReference type="InterPro" id="IPR000719">
    <property type="entry name" value="Prot_kinase_dom"/>
</dbReference>
<dbReference type="Gene3D" id="1.10.510.10">
    <property type="entry name" value="Transferase(Phosphotransferase) domain 1"/>
    <property type="match status" value="1"/>
</dbReference>
<feature type="non-terminal residue" evidence="2">
    <location>
        <position position="1"/>
    </location>
</feature>
<sequence>WQGIKFLGEGFSARVGLWEYSDPDPNADVPGGFRQIAVKELKTTLRNPSFYDLHREADTLTKLRQSGSPHIVHLLHNPGPVGANETLPLGRWDNVVRRIFLEYCSLGSLYDLLDRRIKLQASHSLIELTIWRLFDCLLDGISVLDYGNELVPDGVTNEFYTPQLRSKEEIVHFDLKPANS</sequence>
<feature type="domain" description="Protein kinase" evidence="1">
    <location>
        <begin position="1"/>
        <end position="180"/>
    </location>
</feature>
<feature type="non-terminal residue" evidence="2">
    <location>
        <position position="180"/>
    </location>
</feature>
<gene>
    <name evidence="2" type="ORF">K444DRAFT_490062</name>
</gene>
<proteinExistence type="predicted"/>
<keyword evidence="3" id="KW-1185">Reference proteome</keyword>
<dbReference type="RefSeq" id="XP_024739106.1">
    <property type="nucleotide sequence ID" value="XM_024873192.1"/>
</dbReference>
<dbReference type="InParanoid" id="A0A2J6TGN6"/>
<dbReference type="GO" id="GO:0005524">
    <property type="term" value="F:ATP binding"/>
    <property type="evidence" value="ECO:0007669"/>
    <property type="project" value="InterPro"/>
</dbReference>
<protein>
    <recommendedName>
        <fullName evidence="1">Protein kinase domain-containing protein</fullName>
    </recommendedName>
</protein>
<dbReference type="EMBL" id="KZ613783">
    <property type="protein sequence ID" value="PMD62202.1"/>
    <property type="molecule type" value="Genomic_DNA"/>
</dbReference>
<evidence type="ECO:0000313" key="2">
    <source>
        <dbReference type="EMBL" id="PMD62202.1"/>
    </source>
</evidence>